<feature type="compositionally biased region" description="Basic and acidic residues" evidence="10">
    <location>
        <begin position="172"/>
        <end position="181"/>
    </location>
</feature>
<dbReference type="AlphaFoldDB" id="Q8N9R1"/>
<accession>Q8N9R1</accession>
<evidence type="ECO:0000256" key="6">
    <source>
        <dbReference type="ARBA" id="ARBA00022968"/>
    </source>
</evidence>
<dbReference type="DisGeNET" id="5986"/>
<evidence type="ECO:0000313" key="12">
    <source>
        <dbReference type="EMBL" id="BAC04269.1"/>
    </source>
</evidence>
<comment type="subcellular location">
    <subcellularLocation>
        <location evidence="9">Endomembrane system</location>
        <topology evidence="9">Single-pass membrane protein</topology>
    </subcellularLocation>
    <subcellularLocation>
        <location evidence="1">Membrane</location>
        <topology evidence="1">Single-pass type II membrane protein</topology>
    </subcellularLocation>
</comment>
<feature type="domain" description="Fringe-like glycosyltransferase" evidence="11">
    <location>
        <begin position="1"/>
        <end position="65"/>
    </location>
</feature>
<evidence type="ECO:0000256" key="2">
    <source>
        <dbReference type="ARBA" id="ARBA00008661"/>
    </source>
</evidence>
<keyword evidence="3" id="KW-0328">Glycosyltransferase</keyword>
<dbReference type="EMBL" id="AK094016">
    <property type="protein sequence ID" value="BAC04269.1"/>
    <property type="molecule type" value="mRNA"/>
</dbReference>
<keyword evidence="6" id="KW-0735">Signal-anchor</keyword>
<keyword evidence="5" id="KW-0812">Transmembrane</keyword>
<reference evidence="12" key="1">
    <citation type="journal article" date="2004" name="Nat. Genet.">
        <title>Complete sequencing and characterization of 21,243 full-length human cDNAs.</title>
        <authorList>
            <person name="Ota T."/>
            <person name="Suzuki Y."/>
            <person name="Nishikawa T."/>
            <person name="Otsuki T."/>
            <person name="Sugiyama T."/>
            <person name="Irie R."/>
            <person name="Wakamatsu A."/>
            <person name="Hayashi K."/>
            <person name="Sato H."/>
            <person name="Nagai K."/>
            <person name="Kimura K."/>
            <person name="Makita H."/>
            <person name="Sekine M."/>
            <person name="Obayashi M."/>
            <person name="Nishi T."/>
            <person name="Shibahara T."/>
            <person name="Tanaka T."/>
            <person name="Ishii S."/>
            <person name="Yamamoto J."/>
            <person name="Saito K."/>
            <person name="Kawai Y."/>
            <person name="Isono Y."/>
            <person name="Nakamura Y."/>
            <person name="Nagahari K."/>
            <person name="Murakami K."/>
            <person name="Yasuda T."/>
            <person name="Iwayanagi T."/>
            <person name="Wagatsuma M."/>
            <person name="Shiratori A."/>
            <person name="Sudo H."/>
            <person name="Hosoiri T."/>
            <person name="Kaku Y."/>
            <person name="Kodaira H."/>
            <person name="Kondo H."/>
            <person name="Sugawara M."/>
            <person name="Takahashi M."/>
            <person name="Kanda K."/>
            <person name="Yokoi T."/>
            <person name="Furuya T."/>
            <person name="Kikkawa E."/>
            <person name="Omura Y."/>
            <person name="Abe K."/>
            <person name="Kamihara K."/>
            <person name="Katsuta N."/>
            <person name="Sato K."/>
            <person name="Tanikawa M."/>
            <person name="Yamazaki M."/>
            <person name="Ninomiya K."/>
            <person name="Ishibashi T."/>
            <person name="Yamashita H."/>
            <person name="Murakawa K."/>
            <person name="Fujimori K."/>
            <person name="Tanai H."/>
            <person name="Kimata M."/>
            <person name="Watanabe M."/>
            <person name="Hiraoka S."/>
            <person name="Chiba Y."/>
            <person name="Ishida S."/>
            <person name="Ono Y."/>
            <person name="Takiguchi S."/>
            <person name="Watanabe S."/>
            <person name="Yosida M."/>
            <person name="Hotuta T."/>
            <person name="Kusano J."/>
            <person name="Kanehori K."/>
            <person name="Takahashi-Fujii A."/>
            <person name="Hara H."/>
            <person name="Tanase T."/>
            <person name="Nomura Y."/>
            <person name="Togiya S."/>
            <person name="Komai F."/>
            <person name="Hara R."/>
            <person name="Takeuchi K."/>
            <person name="Arita M."/>
            <person name="Imose N."/>
            <person name="Musashino K."/>
            <person name="Yuuki H."/>
            <person name="Oshima A."/>
            <person name="Sasaki N."/>
            <person name="Aotsuka S."/>
            <person name="Yoshikawa Y."/>
            <person name="Matsunawa H."/>
            <person name="Ichihara T."/>
            <person name="Shiohata N."/>
            <person name="Sano S."/>
            <person name="Moriya S."/>
            <person name="Momiyama H."/>
            <person name="Satoh N."/>
            <person name="Takami S."/>
            <person name="Terashima Y."/>
            <person name="Suzuki O."/>
            <person name="Nakagawa S."/>
            <person name="Senoh A."/>
            <person name="Mizoguchi H."/>
            <person name="Goto Y."/>
            <person name="Shimizu F."/>
            <person name="Wakebe H."/>
            <person name="Hishigaki H."/>
            <person name="Watanabe T."/>
            <person name="Sugiyama A."/>
            <person name="Takemoto M."/>
            <person name="Kawakami B."/>
            <person name="Yamazaki M."/>
            <person name="Watanabe K."/>
            <person name="Kumagai A."/>
            <person name="Itakura S."/>
            <person name="Fukuzumi Y."/>
            <person name="Fujimori Y."/>
            <person name="Komiyama M."/>
            <person name="Tashiro H."/>
            <person name="Tanigami A."/>
            <person name="Fujiwara T."/>
            <person name="Ono T."/>
            <person name="Yamada K."/>
            <person name="Fujii Y."/>
            <person name="Ozaki K."/>
            <person name="Hirao M."/>
            <person name="Ohmori Y."/>
            <person name="Kawabata A."/>
            <person name="Hikiji T."/>
            <person name="Kobatake N."/>
            <person name="Inagaki H."/>
            <person name="Ikema Y."/>
            <person name="Okamoto S."/>
            <person name="Okitani R."/>
            <person name="Kawakami T."/>
            <person name="Noguchi S."/>
            <person name="Itoh T."/>
            <person name="Shigeta K."/>
            <person name="Senba T."/>
            <person name="Matsumura K."/>
            <person name="Nakajima Y."/>
            <person name="Mizuno T."/>
            <person name="Morinaga M."/>
            <person name="Sasaki M."/>
            <person name="Togashi T."/>
            <person name="Oyama M."/>
            <person name="Hata H."/>
            <person name="Watanabe M."/>
            <person name="Komatsu T."/>
            <person name="Mizushima-Sugano J."/>
            <person name="Satoh T."/>
            <person name="Shirai Y."/>
            <person name="Takahashi Y."/>
            <person name="Nakagawa K."/>
            <person name="Okumura K."/>
            <person name="Nagase T."/>
            <person name="Nomura N."/>
            <person name="Kikuchi H."/>
            <person name="Masuho Y."/>
            <person name="Yamashita R."/>
            <person name="Nakai K."/>
            <person name="Yada T."/>
            <person name="Nakamura Y."/>
            <person name="Ohara O."/>
            <person name="Isogai T."/>
            <person name="Sugano S."/>
        </authorList>
    </citation>
    <scope>NUCLEOTIDE SEQUENCE</scope>
    <source>
        <tissue evidence="12">Uterus</tissue>
    </source>
</reference>
<protein>
    <submittedName>
        <fullName evidence="12">cDNA FLJ36697 fis, clone UTERU2008962, moderately similar to Homo sapiens radical fringe (RFNG) gene</fullName>
    </submittedName>
</protein>
<feature type="region of interest" description="Disordered" evidence="10">
    <location>
        <begin position="172"/>
        <end position="197"/>
    </location>
</feature>
<evidence type="ECO:0000256" key="4">
    <source>
        <dbReference type="ARBA" id="ARBA00022679"/>
    </source>
</evidence>
<evidence type="ECO:0000256" key="5">
    <source>
        <dbReference type="ARBA" id="ARBA00022692"/>
    </source>
</evidence>
<dbReference type="BioGRID-ORCS" id="5986">
    <property type="hits" value="17 hits in 1158 CRISPR screens"/>
</dbReference>
<dbReference type="OrthoDB" id="8959630at2759"/>
<dbReference type="Gene3D" id="3.90.550.50">
    <property type="match status" value="1"/>
</dbReference>
<organism evidence="12">
    <name type="scientific">Homo sapiens</name>
    <name type="common">Human</name>
    <dbReference type="NCBI Taxonomy" id="9606"/>
    <lineage>
        <taxon>Eukaryota</taxon>
        <taxon>Metazoa</taxon>
        <taxon>Chordata</taxon>
        <taxon>Craniata</taxon>
        <taxon>Vertebrata</taxon>
        <taxon>Euteleostomi</taxon>
        <taxon>Mammalia</taxon>
        <taxon>Eutheria</taxon>
        <taxon>Euarchontoglires</taxon>
        <taxon>Primates</taxon>
        <taxon>Haplorrhini</taxon>
        <taxon>Catarrhini</taxon>
        <taxon>Hominidae</taxon>
        <taxon>Homo</taxon>
    </lineage>
</organism>
<dbReference type="CTD" id="5986"/>
<sequence>MSVEYDKFIESGRKWFCHVDDDNYVNARSLLHLLSSFSPSQDVYLGRPSLDHPIEATERVQGGRTVSVGADAIGADAFLDTSPGGTAEGVESWLEKGIGLGAQADPPRWFACGVSGAGQEALTVLGREGVSGPGGEGLEATGQWPAEAPGSFCSKKLLLPGWDLLRGSLRKMPGESHEESGVRSPVLGSSDHHPIFR</sequence>
<dbReference type="PANTHER" id="PTHR10811">
    <property type="entry name" value="FRINGE-RELATED"/>
    <property type="match status" value="1"/>
</dbReference>
<dbReference type="GO" id="GO:0016020">
    <property type="term" value="C:membrane"/>
    <property type="evidence" value="ECO:0007669"/>
    <property type="project" value="UniProtKB-SubCell"/>
</dbReference>
<dbReference type="RefSeq" id="NP_002908.1">
    <property type="nucleotide sequence ID" value="NM_002917.1"/>
</dbReference>
<evidence type="ECO:0000256" key="9">
    <source>
        <dbReference type="ARBA" id="ARBA00037847"/>
    </source>
</evidence>
<proteinExistence type="evidence at transcript level"/>
<dbReference type="SMR" id="Q8N9R1"/>
<keyword evidence="8" id="KW-0472">Membrane</keyword>
<dbReference type="InterPro" id="IPR003378">
    <property type="entry name" value="Fringe-like_glycosylTrfase"/>
</dbReference>
<dbReference type="DNASU" id="5986"/>
<evidence type="ECO:0000256" key="1">
    <source>
        <dbReference type="ARBA" id="ARBA00004606"/>
    </source>
</evidence>
<evidence type="ECO:0000256" key="10">
    <source>
        <dbReference type="SAM" id="MobiDB-lite"/>
    </source>
</evidence>
<comment type="similarity">
    <text evidence="2">Belongs to the glycosyltransferase 31 family.</text>
</comment>
<keyword evidence="4" id="KW-0808">Transferase</keyword>
<dbReference type="Pfam" id="PF02434">
    <property type="entry name" value="Fringe"/>
    <property type="match status" value="1"/>
</dbReference>
<dbReference type="ClinPGx" id="PA34343"/>
<dbReference type="KEGG" id="hsa:5986"/>
<keyword evidence="7" id="KW-1133">Transmembrane helix</keyword>
<dbReference type="GO" id="GO:0016757">
    <property type="term" value="F:glycosyltransferase activity"/>
    <property type="evidence" value="ECO:0007669"/>
    <property type="project" value="UniProtKB-KW"/>
</dbReference>
<dbReference type="GeneID" id="5986"/>
<dbReference type="GO" id="GO:0012505">
    <property type="term" value="C:endomembrane system"/>
    <property type="evidence" value="ECO:0007669"/>
    <property type="project" value="UniProtKB-SubCell"/>
</dbReference>
<name>Q8N9R1_HUMAN</name>
<evidence type="ECO:0000256" key="3">
    <source>
        <dbReference type="ARBA" id="ARBA00022676"/>
    </source>
</evidence>
<evidence type="ECO:0000259" key="11">
    <source>
        <dbReference type="Pfam" id="PF02434"/>
    </source>
</evidence>
<dbReference type="PeptideAtlas" id="Q8N9R1"/>
<evidence type="ECO:0000256" key="8">
    <source>
        <dbReference type="ARBA" id="ARBA00023136"/>
    </source>
</evidence>
<evidence type="ECO:0000256" key="7">
    <source>
        <dbReference type="ARBA" id="ARBA00022989"/>
    </source>
</evidence>